<dbReference type="AlphaFoldDB" id="A0A3S5CH58"/>
<evidence type="ECO:0000256" key="5">
    <source>
        <dbReference type="ARBA" id="ARBA00023136"/>
    </source>
</evidence>
<gene>
    <name evidence="8" type="ORF">PXEA_LOCUS1445</name>
</gene>
<feature type="transmembrane region" description="Helical" evidence="7">
    <location>
        <begin position="94"/>
        <end position="118"/>
    </location>
</feature>
<evidence type="ECO:0000256" key="6">
    <source>
        <dbReference type="PIRSR" id="PIRSR600175-1"/>
    </source>
</evidence>
<dbReference type="PROSITE" id="PS50267">
    <property type="entry name" value="NA_NEUROTRAN_SYMP_3"/>
    <property type="match status" value="1"/>
</dbReference>
<organism evidence="8 9">
    <name type="scientific">Protopolystoma xenopodis</name>
    <dbReference type="NCBI Taxonomy" id="117903"/>
    <lineage>
        <taxon>Eukaryota</taxon>
        <taxon>Metazoa</taxon>
        <taxon>Spiralia</taxon>
        <taxon>Lophotrochozoa</taxon>
        <taxon>Platyhelminthes</taxon>
        <taxon>Monogenea</taxon>
        <taxon>Polyopisthocotylea</taxon>
        <taxon>Polystomatidea</taxon>
        <taxon>Polystomatidae</taxon>
        <taxon>Protopolystoma</taxon>
    </lineage>
</organism>
<evidence type="ECO:0000256" key="4">
    <source>
        <dbReference type="ARBA" id="ARBA00022989"/>
    </source>
</evidence>
<keyword evidence="4 7" id="KW-1133">Transmembrane helix</keyword>
<evidence type="ECO:0000256" key="3">
    <source>
        <dbReference type="ARBA" id="ARBA00022692"/>
    </source>
</evidence>
<sequence length="161" mass="18283">MNIILFKRPIKRACLNAMKFIVSIAEKAKDETVKPAEVIEERKAIKTESFGSSVGIIFSCLGCVVGTGNIWRFPRIAAQNSYEQGKDNSNQRSGLVFLIAWAICLFLWSSPIITIEYSLGRFTRVSPIVSVYKFLGRYMIWIGSWITAVTMIVRFAYKKQK</sequence>
<dbReference type="Proteomes" id="UP000784294">
    <property type="component" value="Unassembled WGS sequence"/>
</dbReference>
<keyword evidence="5 7" id="KW-0472">Membrane</keyword>
<reference evidence="8" key="1">
    <citation type="submission" date="2018-11" db="EMBL/GenBank/DDBJ databases">
        <authorList>
            <consortium name="Pathogen Informatics"/>
        </authorList>
    </citation>
    <scope>NUCLEOTIDE SEQUENCE</scope>
</reference>
<comment type="caution">
    <text evidence="8">The sequence shown here is derived from an EMBL/GenBank/DDBJ whole genome shotgun (WGS) entry which is preliminary data.</text>
</comment>
<name>A0A3S5CH58_9PLAT</name>
<protein>
    <submittedName>
        <fullName evidence="8">Uncharacterized protein</fullName>
    </submittedName>
</protein>
<evidence type="ECO:0000313" key="9">
    <source>
        <dbReference type="Proteomes" id="UP000784294"/>
    </source>
</evidence>
<keyword evidence="3 7" id="KW-0812">Transmembrane</keyword>
<dbReference type="GO" id="GO:0016020">
    <property type="term" value="C:membrane"/>
    <property type="evidence" value="ECO:0007669"/>
    <property type="project" value="UniProtKB-SubCell"/>
</dbReference>
<keyword evidence="2" id="KW-0813">Transport</keyword>
<evidence type="ECO:0000256" key="2">
    <source>
        <dbReference type="ARBA" id="ARBA00022448"/>
    </source>
</evidence>
<dbReference type="PANTHER" id="PTHR42948">
    <property type="entry name" value="TRANSPORTER"/>
    <property type="match status" value="1"/>
</dbReference>
<dbReference type="EMBL" id="CAAALY010002927">
    <property type="protein sequence ID" value="VEL08005.1"/>
    <property type="molecule type" value="Genomic_DNA"/>
</dbReference>
<dbReference type="Pfam" id="PF00209">
    <property type="entry name" value="SNF"/>
    <property type="match status" value="1"/>
</dbReference>
<keyword evidence="6" id="KW-0479">Metal-binding</keyword>
<dbReference type="OrthoDB" id="6280511at2759"/>
<feature type="binding site" evidence="6">
    <location>
        <position position="65"/>
    </location>
    <ligand>
        <name>Na(+)</name>
        <dbReference type="ChEBI" id="CHEBI:29101"/>
        <label>1</label>
    </ligand>
</feature>
<feature type="binding site" evidence="6">
    <location>
        <position position="69"/>
    </location>
    <ligand>
        <name>Na(+)</name>
        <dbReference type="ChEBI" id="CHEBI:29101"/>
        <label>1</label>
    </ligand>
</feature>
<keyword evidence="6" id="KW-0915">Sodium</keyword>
<feature type="transmembrane region" description="Helical" evidence="7">
    <location>
        <begin position="50"/>
        <end position="73"/>
    </location>
</feature>
<proteinExistence type="predicted"/>
<evidence type="ECO:0000313" key="8">
    <source>
        <dbReference type="EMBL" id="VEL08005.1"/>
    </source>
</evidence>
<keyword evidence="9" id="KW-1185">Reference proteome</keyword>
<evidence type="ECO:0000256" key="7">
    <source>
        <dbReference type="SAM" id="Phobius"/>
    </source>
</evidence>
<dbReference type="InterPro" id="IPR000175">
    <property type="entry name" value="Na/ntran_symport"/>
</dbReference>
<comment type="subcellular location">
    <subcellularLocation>
        <location evidence="1">Membrane</location>
        <topology evidence="1">Multi-pass membrane protein</topology>
    </subcellularLocation>
</comment>
<dbReference type="SUPFAM" id="SSF161070">
    <property type="entry name" value="SNF-like"/>
    <property type="match status" value="1"/>
</dbReference>
<feature type="transmembrane region" description="Helical" evidence="7">
    <location>
        <begin position="138"/>
        <end position="157"/>
    </location>
</feature>
<evidence type="ECO:0000256" key="1">
    <source>
        <dbReference type="ARBA" id="ARBA00004141"/>
    </source>
</evidence>
<dbReference type="InterPro" id="IPR037272">
    <property type="entry name" value="SNS_sf"/>
</dbReference>
<accession>A0A3S5CH58</accession>
<dbReference type="GO" id="GO:0046872">
    <property type="term" value="F:metal ion binding"/>
    <property type="evidence" value="ECO:0007669"/>
    <property type="project" value="UniProtKB-KW"/>
</dbReference>
<feature type="binding site" evidence="6">
    <location>
        <position position="62"/>
    </location>
    <ligand>
        <name>Na(+)</name>
        <dbReference type="ChEBI" id="CHEBI:29101"/>
        <label>1</label>
    </ligand>
</feature>
<dbReference type="PANTHER" id="PTHR42948:SF1">
    <property type="entry name" value="TRANSPORTER"/>
    <property type="match status" value="1"/>
</dbReference>